<keyword evidence="1" id="KW-0812">Transmembrane</keyword>
<proteinExistence type="predicted"/>
<keyword evidence="1" id="KW-1133">Transmembrane helix</keyword>
<sequence length="111" mass="12516">MNTQDADKTSMLSSSPISRYLIWLIWVIWLPFIIPPIVDTLQLYGATPYRLMGILAAAALFIALYLWATWQTAGLVSAGIMPRGRVERGRLAEDRGYDCTQYSSCLIWSGR</sequence>
<feature type="transmembrane region" description="Helical" evidence="1">
    <location>
        <begin position="20"/>
        <end position="38"/>
    </location>
</feature>
<keyword evidence="3" id="KW-1185">Reference proteome</keyword>
<dbReference type="EMBL" id="BKZW01000005">
    <property type="protein sequence ID" value="GER92087.1"/>
    <property type="molecule type" value="Genomic_DNA"/>
</dbReference>
<name>A0A5J4L008_9CHLR</name>
<evidence type="ECO:0000256" key="1">
    <source>
        <dbReference type="SAM" id="Phobius"/>
    </source>
</evidence>
<comment type="caution">
    <text evidence="2">The sequence shown here is derived from an EMBL/GenBank/DDBJ whole genome shotgun (WGS) entry which is preliminary data.</text>
</comment>
<dbReference type="RefSeq" id="WP_151759647.1">
    <property type="nucleotide sequence ID" value="NZ_BKZW01000005.1"/>
</dbReference>
<dbReference type="AlphaFoldDB" id="A0A5J4L008"/>
<evidence type="ECO:0000313" key="3">
    <source>
        <dbReference type="Proteomes" id="UP000326912"/>
    </source>
</evidence>
<reference evidence="2 3" key="1">
    <citation type="submission" date="2019-10" db="EMBL/GenBank/DDBJ databases">
        <title>Dictyobacter vulcani sp. nov., within the class Ktedonobacteria, isolated from soil of volcanic Mt. Zao.</title>
        <authorList>
            <person name="Zheng Y."/>
            <person name="Wang C.M."/>
            <person name="Sakai Y."/>
            <person name="Abe K."/>
            <person name="Yokota A."/>
            <person name="Yabe S."/>
        </authorList>
    </citation>
    <scope>NUCLEOTIDE SEQUENCE [LARGE SCALE GENOMIC DNA]</scope>
    <source>
        <strain evidence="2 3">W12</strain>
    </source>
</reference>
<accession>A0A5J4L008</accession>
<evidence type="ECO:0000313" key="2">
    <source>
        <dbReference type="EMBL" id="GER92087.1"/>
    </source>
</evidence>
<organism evidence="2 3">
    <name type="scientific">Dictyobacter vulcani</name>
    <dbReference type="NCBI Taxonomy" id="2607529"/>
    <lineage>
        <taxon>Bacteria</taxon>
        <taxon>Bacillati</taxon>
        <taxon>Chloroflexota</taxon>
        <taxon>Ktedonobacteria</taxon>
        <taxon>Ktedonobacterales</taxon>
        <taxon>Dictyobacteraceae</taxon>
        <taxon>Dictyobacter</taxon>
    </lineage>
</organism>
<keyword evidence="1" id="KW-0472">Membrane</keyword>
<dbReference type="Proteomes" id="UP000326912">
    <property type="component" value="Unassembled WGS sequence"/>
</dbReference>
<protein>
    <submittedName>
        <fullName evidence="2">Uncharacterized protein</fullName>
    </submittedName>
</protein>
<gene>
    <name evidence="2" type="ORF">KDW_62490</name>
</gene>